<dbReference type="SUPFAM" id="SSF51430">
    <property type="entry name" value="NAD(P)-linked oxidoreductase"/>
    <property type="match status" value="1"/>
</dbReference>
<keyword evidence="3" id="KW-1185">Reference proteome</keyword>
<dbReference type="RefSeq" id="WP_264776685.1">
    <property type="nucleotide sequence ID" value="NZ_AP026560.1"/>
</dbReference>
<feature type="domain" description="NADP-dependent oxidoreductase" evidence="1">
    <location>
        <begin position="52"/>
        <end position="310"/>
    </location>
</feature>
<name>A0ABN6RGY3_9DEIO</name>
<evidence type="ECO:0000313" key="2">
    <source>
        <dbReference type="EMBL" id="BDP40882.1"/>
    </source>
</evidence>
<evidence type="ECO:0000313" key="3">
    <source>
        <dbReference type="Proteomes" id="UP001064971"/>
    </source>
</evidence>
<dbReference type="EMBL" id="AP026560">
    <property type="protein sequence ID" value="BDP40882.1"/>
    <property type="molecule type" value="Genomic_DNA"/>
</dbReference>
<proteinExistence type="predicted"/>
<dbReference type="CDD" id="cd19098">
    <property type="entry name" value="AKR_unchar"/>
    <property type="match status" value="1"/>
</dbReference>
<evidence type="ECO:0000259" key="1">
    <source>
        <dbReference type="Pfam" id="PF00248"/>
    </source>
</evidence>
<dbReference type="Proteomes" id="UP001064971">
    <property type="component" value="Chromosome"/>
</dbReference>
<accession>A0ABN6RGY3</accession>
<sequence>MSAVSPPTHLLGAAPPAVTRLGLGLAALGRPGYINLGHGDDVGTDKDVDAMRRRAWEVLDAAWGAGVRYLDAARSYGEAEDFLGGWLRERGHGAAVGSKWGYTYTAGWHTDAEQHEVKDHSPATLKRQWPETLAALGRRPDVYLIHSATLETGVLEDGRVLARLAALAGEGVRVGLSTSGPAQADTLWRALEVQVDGVNPLSVVQATWNLLEPSAEGALGEAHAAGWGVVVKEGVANGRLTSRSYPPPALAGICADVGATPDAVALAAVLAQPWADVVLSGATTTGQLHSNLRAGTLHLTPEHLDTLRGLAQAPGVYWRERSALPWT</sequence>
<reference evidence="2" key="1">
    <citation type="submission" date="2022-07" db="EMBL/GenBank/DDBJ databases">
        <title>Complete Genome Sequence of the Radioresistant Bacterium Deinococcus aetherius ST0316, Isolated from the Air Dust collected in Lower Stratosphere above Japan.</title>
        <authorList>
            <person name="Satoh K."/>
            <person name="Hagiwara K."/>
            <person name="Katsumata K."/>
            <person name="Kubo A."/>
            <person name="Yokobori S."/>
            <person name="Yamagishi A."/>
            <person name="Oono Y."/>
            <person name="Narumi I."/>
        </authorList>
    </citation>
    <scope>NUCLEOTIDE SEQUENCE</scope>
    <source>
        <strain evidence="2">ST0316</strain>
    </source>
</reference>
<dbReference type="Gene3D" id="3.20.20.100">
    <property type="entry name" value="NADP-dependent oxidoreductase domain"/>
    <property type="match status" value="1"/>
</dbReference>
<protein>
    <submittedName>
        <fullName evidence="2">Oxidoreductase</fullName>
    </submittedName>
</protein>
<organism evidence="2 3">
    <name type="scientific">Deinococcus aetherius</name>
    <dbReference type="NCBI Taxonomy" id="200252"/>
    <lineage>
        <taxon>Bacteria</taxon>
        <taxon>Thermotogati</taxon>
        <taxon>Deinococcota</taxon>
        <taxon>Deinococci</taxon>
        <taxon>Deinococcales</taxon>
        <taxon>Deinococcaceae</taxon>
        <taxon>Deinococcus</taxon>
    </lineage>
</organism>
<dbReference type="InterPro" id="IPR036812">
    <property type="entry name" value="NAD(P)_OxRdtase_dom_sf"/>
</dbReference>
<dbReference type="InterPro" id="IPR053135">
    <property type="entry name" value="AKR2_Oxidoreductase"/>
</dbReference>
<dbReference type="PANTHER" id="PTHR43312:SF1">
    <property type="entry name" value="NADP-DEPENDENT OXIDOREDUCTASE DOMAIN-CONTAINING PROTEIN"/>
    <property type="match status" value="1"/>
</dbReference>
<gene>
    <name evidence="2" type="ORF">DAETH_08510</name>
</gene>
<dbReference type="PANTHER" id="PTHR43312">
    <property type="entry name" value="D-THREO-ALDOSE 1-DEHYDROGENASE"/>
    <property type="match status" value="1"/>
</dbReference>
<dbReference type="Pfam" id="PF00248">
    <property type="entry name" value="Aldo_ket_red"/>
    <property type="match status" value="1"/>
</dbReference>
<dbReference type="InterPro" id="IPR023210">
    <property type="entry name" value="NADP_OxRdtase_dom"/>
</dbReference>